<dbReference type="InterPro" id="IPR024688">
    <property type="entry name" value="Mac_dom"/>
</dbReference>
<evidence type="ECO:0000313" key="5">
    <source>
        <dbReference type="EMBL" id="KAF2857340.1"/>
    </source>
</evidence>
<dbReference type="Pfam" id="PF00132">
    <property type="entry name" value="Hexapep"/>
    <property type="match status" value="1"/>
</dbReference>
<dbReference type="PANTHER" id="PTHR23416:SF23">
    <property type="entry name" value="ACETYLTRANSFERASE C18B11.09C-RELATED"/>
    <property type="match status" value="1"/>
</dbReference>
<sequence length="284" mass="30668">MAATQKDKSQLSLARQLSNIPWCEQYERMISGMLYDAFTPELEAARFRARKICHEYNTTFPSFPTGREGGEHETNPVPSEGSSLKVGSSAVKPEAQSQTMEQTPKTLTAEGNSSERQKENKSEGVSQGEESMSVLAANRFKILSSLLGFCGSGTFIEPPLQVDYGSNISLGLSFYSNFNLTILDCALVTIGDRVMFGPNVSIYAATHETDVTSRREGVEYAKSVSIGDDCWIGGSVTILGGVKVGRGSTVAAGSLVNKDVPEWSVVMGVPARVVRRVEPVPPVE</sequence>
<dbReference type="SUPFAM" id="SSF51161">
    <property type="entry name" value="Trimeric LpxA-like enzymes"/>
    <property type="match status" value="1"/>
</dbReference>
<dbReference type="InterPro" id="IPR018357">
    <property type="entry name" value="Hexapep_transf_CS"/>
</dbReference>
<dbReference type="PROSITE" id="PS00101">
    <property type="entry name" value="HEXAPEP_TRANSFERASES"/>
    <property type="match status" value="1"/>
</dbReference>
<evidence type="ECO:0000259" key="4">
    <source>
        <dbReference type="SMART" id="SM01266"/>
    </source>
</evidence>
<feature type="domain" description="Maltose/galactoside acetyltransferase" evidence="4">
    <location>
        <begin position="26"/>
        <end position="152"/>
    </location>
</feature>
<keyword evidence="2" id="KW-0808">Transferase</keyword>
<accession>A0A6A7BPS4</accession>
<dbReference type="GO" id="GO:0008374">
    <property type="term" value="F:O-acyltransferase activity"/>
    <property type="evidence" value="ECO:0007669"/>
    <property type="project" value="TreeGrafter"/>
</dbReference>
<comment type="similarity">
    <text evidence="1">Belongs to the transferase hexapeptide repeat family.</text>
</comment>
<evidence type="ECO:0000256" key="2">
    <source>
        <dbReference type="ARBA" id="ARBA00022679"/>
    </source>
</evidence>
<gene>
    <name evidence="5" type="ORF">K470DRAFT_260921</name>
</gene>
<feature type="compositionally biased region" description="Basic and acidic residues" evidence="3">
    <location>
        <begin position="113"/>
        <end position="122"/>
    </location>
</feature>
<feature type="compositionally biased region" description="Polar residues" evidence="3">
    <location>
        <begin position="76"/>
        <end position="86"/>
    </location>
</feature>
<evidence type="ECO:0000313" key="6">
    <source>
        <dbReference type="Proteomes" id="UP000799421"/>
    </source>
</evidence>
<evidence type="ECO:0000256" key="3">
    <source>
        <dbReference type="SAM" id="MobiDB-lite"/>
    </source>
</evidence>
<dbReference type="PANTHER" id="PTHR23416">
    <property type="entry name" value="SIALIC ACID SYNTHASE-RELATED"/>
    <property type="match status" value="1"/>
</dbReference>
<dbReference type="EMBL" id="MU006049">
    <property type="protein sequence ID" value="KAF2857340.1"/>
    <property type="molecule type" value="Genomic_DNA"/>
</dbReference>
<dbReference type="OrthoDB" id="25818at2759"/>
<dbReference type="AlphaFoldDB" id="A0A6A7BPS4"/>
<organism evidence="5 6">
    <name type="scientific">Piedraia hortae CBS 480.64</name>
    <dbReference type="NCBI Taxonomy" id="1314780"/>
    <lineage>
        <taxon>Eukaryota</taxon>
        <taxon>Fungi</taxon>
        <taxon>Dikarya</taxon>
        <taxon>Ascomycota</taxon>
        <taxon>Pezizomycotina</taxon>
        <taxon>Dothideomycetes</taxon>
        <taxon>Dothideomycetidae</taxon>
        <taxon>Capnodiales</taxon>
        <taxon>Piedraiaceae</taxon>
        <taxon>Piedraia</taxon>
    </lineage>
</organism>
<dbReference type="GO" id="GO:0016407">
    <property type="term" value="F:acetyltransferase activity"/>
    <property type="evidence" value="ECO:0007669"/>
    <property type="project" value="InterPro"/>
</dbReference>
<dbReference type="Proteomes" id="UP000799421">
    <property type="component" value="Unassembled WGS sequence"/>
</dbReference>
<proteinExistence type="inferred from homology"/>
<protein>
    <submittedName>
        <fullName evidence="5">Trimeric LpxA-like protein</fullName>
    </submittedName>
</protein>
<dbReference type="InterPro" id="IPR001451">
    <property type="entry name" value="Hexapep"/>
</dbReference>
<dbReference type="InterPro" id="IPR051159">
    <property type="entry name" value="Hexapeptide_acetyltransf"/>
</dbReference>
<name>A0A6A7BPS4_9PEZI</name>
<feature type="compositionally biased region" description="Polar residues" evidence="3">
    <location>
        <begin position="95"/>
        <end position="112"/>
    </location>
</feature>
<dbReference type="Gene3D" id="2.160.10.10">
    <property type="entry name" value="Hexapeptide repeat proteins"/>
    <property type="match status" value="1"/>
</dbReference>
<dbReference type="CDD" id="cd03357">
    <property type="entry name" value="LbH_MAT_GAT"/>
    <property type="match status" value="1"/>
</dbReference>
<dbReference type="Pfam" id="PF12464">
    <property type="entry name" value="Mac"/>
    <property type="match status" value="1"/>
</dbReference>
<dbReference type="InterPro" id="IPR011004">
    <property type="entry name" value="Trimer_LpxA-like_sf"/>
</dbReference>
<reference evidence="5" key="1">
    <citation type="journal article" date="2020" name="Stud. Mycol.">
        <title>101 Dothideomycetes genomes: a test case for predicting lifestyles and emergence of pathogens.</title>
        <authorList>
            <person name="Haridas S."/>
            <person name="Albert R."/>
            <person name="Binder M."/>
            <person name="Bloem J."/>
            <person name="Labutti K."/>
            <person name="Salamov A."/>
            <person name="Andreopoulos B."/>
            <person name="Baker S."/>
            <person name="Barry K."/>
            <person name="Bills G."/>
            <person name="Bluhm B."/>
            <person name="Cannon C."/>
            <person name="Castanera R."/>
            <person name="Culley D."/>
            <person name="Daum C."/>
            <person name="Ezra D."/>
            <person name="Gonzalez J."/>
            <person name="Henrissat B."/>
            <person name="Kuo A."/>
            <person name="Liang C."/>
            <person name="Lipzen A."/>
            <person name="Lutzoni F."/>
            <person name="Magnuson J."/>
            <person name="Mondo S."/>
            <person name="Nolan M."/>
            <person name="Ohm R."/>
            <person name="Pangilinan J."/>
            <person name="Park H.-J."/>
            <person name="Ramirez L."/>
            <person name="Alfaro M."/>
            <person name="Sun H."/>
            <person name="Tritt A."/>
            <person name="Yoshinaga Y."/>
            <person name="Zwiers L.-H."/>
            <person name="Turgeon B."/>
            <person name="Goodwin S."/>
            <person name="Spatafora J."/>
            <person name="Crous P."/>
            <person name="Grigoriev I."/>
        </authorList>
    </citation>
    <scope>NUCLEOTIDE SEQUENCE</scope>
    <source>
        <strain evidence="5">CBS 480.64</strain>
    </source>
</reference>
<evidence type="ECO:0000256" key="1">
    <source>
        <dbReference type="ARBA" id="ARBA00007274"/>
    </source>
</evidence>
<dbReference type="SMART" id="SM01266">
    <property type="entry name" value="Mac"/>
    <property type="match status" value="1"/>
</dbReference>
<feature type="region of interest" description="Disordered" evidence="3">
    <location>
        <begin position="60"/>
        <end position="129"/>
    </location>
</feature>
<keyword evidence="6" id="KW-1185">Reference proteome</keyword>